<dbReference type="GO" id="GO:0071596">
    <property type="term" value="P:ubiquitin-dependent protein catabolic process via the N-end rule pathway"/>
    <property type="evidence" value="ECO:0007669"/>
    <property type="project" value="InterPro"/>
</dbReference>
<comment type="subcellular location">
    <subcellularLocation>
        <location evidence="4">Cytoplasm</location>
    </subcellularLocation>
</comment>
<sequence length="253" mass="28553">MYPVLAAHSLIDVHALKFYVTRPHDCPYLPGRLAVDVVADPQAAIARERISELFGLGFRRSGMFVYRPECPGCQACVAARIPVAMFRASRAQRRCAARNADLVIERAVPAYTDEFFELYCRYLGVRHAGGGMDDPTPESFREFLCTPGVESEFLLFRDAGRLVCVAVTDVLDNGLSANYTFFDPDATARSLGTFAILTQIAHARRSGYDYVYLGYWIAEAEKMRYKSRFRPLELYRDGRWWVWPAGVAEPPVT</sequence>
<dbReference type="GO" id="GO:0004057">
    <property type="term" value="F:arginyl-tRNA--protein transferase activity"/>
    <property type="evidence" value="ECO:0007669"/>
    <property type="project" value="InterPro"/>
</dbReference>
<dbReference type="GO" id="GO:0008914">
    <property type="term" value="F:leucyl-tRNA--protein transferase activity"/>
    <property type="evidence" value="ECO:0007669"/>
    <property type="project" value="UniProtKB-UniRule"/>
</dbReference>
<keyword evidence="2 4" id="KW-0808">Transferase</keyword>
<dbReference type="InterPro" id="IPR007471">
    <property type="entry name" value="N-end_Aminoacyl_Trfase_N"/>
</dbReference>
<reference evidence="7 8" key="1">
    <citation type="submission" date="2017-01" db="EMBL/GenBank/DDBJ databases">
        <title>Draft sequence of Acidihalobacter ferrooxidans strain DSM 14175 (strain V8).</title>
        <authorList>
            <person name="Khaleque H.N."/>
            <person name="Ramsay J.P."/>
            <person name="Murphy R.J.T."/>
            <person name="Kaksonen A.H."/>
            <person name="Boxall N.J."/>
            <person name="Watkin E.L.J."/>
        </authorList>
    </citation>
    <scope>NUCLEOTIDE SEQUENCE [LARGE SCALE GENOMIC DNA]</scope>
    <source>
        <strain evidence="7 8">V8</strain>
    </source>
</reference>
<evidence type="ECO:0000313" key="7">
    <source>
        <dbReference type="EMBL" id="APZ41823.1"/>
    </source>
</evidence>
<evidence type="ECO:0000256" key="4">
    <source>
        <dbReference type="HAMAP-Rule" id="MF_00689"/>
    </source>
</evidence>
<dbReference type="NCBIfam" id="NF002346">
    <property type="entry name" value="PRK01305.2-3"/>
    <property type="match status" value="1"/>
</dbReference>
<dbReference type="Proteomes" id="UP000243807">
    <property type="component" value="Chromosome"/>
</dbReference>
<organism evidence="7 8">
    <name type="scientific">Acidihalobacter ferrooxydans</name>
    <dbReference type="NCBI Taxonomy" id="1765967"/>
    <lineage>
        <taxon>Bacteria</taxon>
        <taxon>Pseudomonadati</taxon>
        <taxon>Pseudomonadota</taxon>
        <taxon>Gammaproteobacteria</taxon>
        <taxon>Chromatiales</taxon>
        <taxon>Ectothiorhodospiraceae</taxon>
        <taxon>Acidihalobacter</taxon>
    </lineage>
</organism>
<dbReference type="EC" id="2.3.2.29" evidence="4"/>
<evidence type="ECO:0000256" key="2">
    <source>
        <dbReference type="ARBA" id="ARBA00022679"/>
    </source>
</evidence>
<dbReference type="KEGG" id="afy:BW247_00860"/>
<dbReference type="InterPro" id="IPR016181">
    <property type="entry name" value="Acyl_CoA_acyltransferase"/>
</dbReference>
<protein>
    <recommendedName>
        <fullName evidence="4">Aspartate/glutamate leucyltransferase</fullName>
        <ecNumber evidence="4">2.3.2.29</ecNumber>
    </recommendedName>
</protein>
<feature type="domain" description="N-end rule aminoacyl transferase C-terminal" evidence="6">
    <location>
        <begin position="115"/>
        <end position="235"/>
    </location>
</feature>
<proteinExistence type="inferred from homology"/>
<evidence type="ECO:0000259" key="6">
    <source>
        <dbReference type="Pfam" id="PF04377"/>
    </source>
</evidence>
<evidence type="ECO:0000256" key="3">
    <source>
        <dbReference type="ARBA" id="ARBA00023315"/>
    </source>
</evidence>
<gene>
    <name evidence="4" type="primary">bpt</name>
    <name evidence="7" type="ORF">BW247_00860</name>
</gene>
<keyword evidence="3 4" id="KW-0012">Acyltransferase</keyword>
<feature type="domain" description="N-end aminoacyl transferase N-terminal" evidence="5">
    <location>
        <begin position="24"/>
        <end position="94"/>
    </location>
</feature>
<dbReference type="NCBIfam" id="NF002341">
    <property type="entry name" value="PRK01305.1-1"/>
    <property type="match status" value="1"/>
</dbReference>
<accession>A0A1P8UDE5</accession>
<dbReference type="InterPro" id="IPR007472">
    <property type="entry name" value="N-end_Aminoacyl_Trfase_C"/>
</dbReference>
<dbReference type="InterPro" id="IPR030700">
    <property type="entry name" value="N-end_Aminoacyl_Trfase"/>
</dbReference>
<evidence type="ECO:0000313" key="8">
    <source>
        <dbReference type="Proteomes" id="UP000243807"/>
    </source>
</evidence>
<name>A0A1P8UDE5_9GAMM</name>
<comment type="similarity">
    <text evidence="4">Belongs to the R-transferase family. Bpt subfamily.</text>
</comment>
<keyword evidence="1 4" id="KW-0963">Cytoplasm</keyword>
<dbReference type="PANTHER" id="PTHR21367:SF1">
    <property type="entry name" value="ARGINYL-TRNA--PROTEIN TRANSFERASE 1"/>
    <property type="match status" value="1"/>
</dbReference>
<dbReference type="InterPro" id="IPR017138">
    <property type="entry name" value="Asp_Glu_LeuTrfase"/>
</dbReference>
<dbReference type="NCBIfam" id="NF002342">
    <property type="entry name" value="PRK01305.1-3"/>
    <property type="match status" value="1"/>
</dbReference>
<keyword evidence="8" id="KW-1185">Reference proteome</keyword>
<dbReference type="PIRSF" id="PIRSF037208">
    <property type="entry name" value="ATE_pro_prd"/>
    <property type="match status" value="1"/>
</dbReference>
<dbReference type="GO" id="GO:0005737">
    <property type="term" value="C:cytoplasm"/>
    <property type="evidence" value="ECO:0007669"/>
    <property type="project" value="UniProtKB-SubCell"/>
</dbReference>
<dbReference type="HAMAP" id="MF_00689">
    <property type="entry name" value="Bpt"/>
    <property type="match status" value="1"/>
</dbReference>
<comment type="catalytic activity">
    <reaction evidence="4">
        <text>N-terminal L-aspartyl-[protein] + L-leucyl-tRNA(Leu) = N-terminal L-leucyl-L-aspartyl-[protein] + tRNA(Leu) + H(+)</text>
        <dbReference type="Rhea" id="RHEA:50420"/>
        <dbReference type="Rhea" id="RHEA-COMP:9613"/>
        <dbReference type="Rhea" id="RHEA-COMP:9622"/>
        <dbReference type="Rhea" id="RHEA-COMP:12669"/>
        <dbReference type="Rhea" id="RHEA-COMP:12674"/>
        <dbReference type="ChEBI" id="CHEBI:15378"/>
        <dbReference type="ChEBI" id="CHEBI:64720"/>
        <dbReference type="ChEBI" id="CHEBI:78442"/>
        <dbReference type="ChEBI" id="CHEBI:78494"/>
        <dbReference type="ChEBI" id="CHEBI:133042"/>
        <dbReference type="EC" id="2.3.2.29"/>
    </reaction>
</comment>
<comment type="catalytic activity">
    <reaction evidence="4">
        <text>N-terminal L-glutamyl-[protein] + L-leucyl-tRNA(Leu) = N-terminal L-leucyl-L-glutamyl-[protein] + tRNA(Leu) + H(+)</text>
        <dbReference type="Rhea" id="RHEA:50412"/>
        <dbReference type="Rhea" id="RHEA-COMP:9613"/>
        <dbReference type="Rhea" id="RHEA-COMP:9622"/>
        <dbReference type="Rhea" id="RHEA-COMP:12664"/>
        <dbReference type="Rhea" id="RHEA-COMP:12668"/>
        <dbReference type="ChEBI" id="CHEBI:15378"/>
        <dbReference type="ChEBI" id="CHEBI:64721"/>
        <dbReference type="ChEBI" id="CHEBI:78442"/>
        <dbReference type="ChEBI" id="CHEBI:78494"/>
        <dbReference type="ChEBI" id="CHEBI:133041"/>
        <dbReference type="EC" id="2.3.2.29"/>
    </reaction>
</comment>
<dbReference type="PANTHER" id="PTHR21367">
    <property type="entry name" value="ARGININE-TRNA-PROTEIN TRANSFERASE 1"/>
    <property type="match status" value="1"/>
</dbReference>
<evidence type="ECO:0000256" key="1">
    <source>
        <dbReference type="ARBA" id="ARBA00022490"/>
    </source>
</evidence>
<dbReference type="Pfam" id="PF04376">
    <property type="entry name" value="ATE_N"/>
    <property type="match status" value="1"/>
</dbReference>
<evidence type="ECO:0000259" key="5">
    <source>
        <dbReference type="Pfam" id="PF04376"/>
    </source>
</evidence>
<dbReference type="Pfam" id="PF04377">
    <property type="entry name" value="ATE_C"/>
    <property type="match status" value="1"/>
</dbReference>
<dbReference type="STRING" id="1765967.BW247_00860"/>
<dbReference type="EMBL" id="CP019434">
    <property type="protein sequence ID" value="APZ41823.1"/>
    <property type="molecule type" value="Genomic_DNA"/>
</dbReference>
<dbReference type="SUPFAM" id="SSF55729">
    <property type="entry name" value="Acyl-CoA N-acyltransferases (Nat)"/>
    <property type="match status" value="1"/>
</dbReference>
<comment type="function">
    <text evidence="4">Functions in the N-end rule pathway of protein degradation where it conjugates Leu from its aminoacyl-tRNA to the N-termini of proteins containing an N-terminal aspartate or glutamate.</text>
</comment>
<dbReference type="AlphaFoldDB" id="A0A1P8UDE5"/>